<dbReference type="EMBL" id="CH479206">
    <property type="protein sequence ID" value="EDW30930.1"/>
    <property type="molecule type" value="Genomic_DNA"/>
</dbReference>
<feature type="chain" id="PRO_5002804734" evidence="3">
    <location>
        <begin position="21"/>
        <end position="214"/>
    </location>
</feature>
<dbReference type="SUPFAM" id="SSF55797">
    <property type="entry name" value="PR-1-like"/>
    <property type="match status" value="1"/>
</dbReference>
<dbReference type="HOGENOM" id="CLU_1290165_0_0_1"/>
<feature type="signal peptide" evidence="3">
    <location>
        <begin position="1"/>
        <end position="20"/>
    </location>
</feature>
<dbReference type="InterPro" id="IPR035940">
    <property type="entry name" value="CAP_sf"/>
</dbReference>
<keyword evidence="6" id="KW-1185">Reference proteome</keyword>
<dbReference type="GO" id="GO:0005576">
    <property type="term" value="C:extracellular region"/>
    <property type="evidence" value="ECO:0007669"/>
    <property type="project" value="UniProtKB-SubCell"/>
</dbReference>
<dbReference type="InterPro" id="IPR014044">
    <property type="entry name" value="CAP_dom"/>
</dbReference>
<dbReference type="OrthoDB" id="414826at2759"/>
<protein>
    <submittedName>
        <fullName evidence="5">GL12617</fullName>
    </submittedName>
</protein>
<evidence type="ECO:0000256" key="2">
    <source>
        <dbReference type="ARBA" id="ARBA00022525"/>
    </source>
</evidence>
<feature type="domain" description="SCP" evidence="4">
    <location>
        <begin position="92"/>
        <end position="200"/>
    </location>
</feature>
<keyword evidence="3" id="KW-0732">Signal</keyword>
<sequence length="214" mass="23933">MNRLFPLLSLTAALLLAADAQQAQPGSLPGSLPGAAAAGNNQILALPTGPENPYCKPQMCARGRRHVACEKYTTPYHRSCLTAEPKMVNLTVHADLILRLHNEQRQRVASGKNSSLPRSARMVVMQWSEELATLAGYNARMCQAKHDDCRNTQNFTRSGQNIIVFNMTHRVEDELLERLYPELLGIGVRTWWGEHANMTAADMEHYPCDPKRQQ</sequence>
<proteinExistence type="predicted"/>
<evidence type="ECO:0000256" key="3">
    <source>
        <dbReference type="SAM" id="SignalP"/>
    </source>
</evidence>
<evidence type="ECO:0000313" key="5">
    <source>
        <dbReference type="EMBL" id="EDW30930.1"/>
    </source>
</evidence>
<dbReference type="eggNOG" id="KOG3017">
    <property type="taxonomic scope" value="Eukaryota"/>
</dbReference>
<name>B4H3J0_DROPE</name>
<dbReference type="SMR" id="B4H3J0"/>
<dbReference type="AlphaFoldDB" id="B4H3J0"/>
<comment type="subcellular location">
    <subcellularLocation>
        <location evidence="1">Secreted</location>
    </subcellularLocation>
</comment>
<organism evidence="6">
    <name type="scientific">Drosophila persimilis</name>
    <name type="common">Fruit fly</name>
    <dbReference type="NCBI Taxonomy" id="7234"/>
    <lineage>
        <taxon>Eukaryota</taxon>
        <taxon>Metazoa</taxon>
        <taxon>Ecdysozoa</taxon>
        <taxon>Arthropoda</taxon>
        <taxon>Hexapoda</taxon>
        <taxon>Insecta</taxon>
        <taxon>Pterygota</taxon>
        <taxon>Neoptera</taxon>
        <taxon>Endopterygota</taxon>
        <taxon>Diptera</taxon>
        <taxon>Brachycera</taxon>
        <taxon>Muscomorpha</taxon>
        <taxon>Ephydroidea</taxon>
        <taxon>Drosophilidae</taxon>
        <taxon>Drosophila</taxon>
        <taxon>Sophophora</taxon>
    </lineage>
</organism>
<keyword evidence="2" id="KW-0964">Secreted</keyword>
<dbReference type="PhylomeDB" id="B4H3J0"/>
<evidence type="ECO:0000259" key="4">
    <source>
        <dbReference type="SMART" id="SM00198"/>
    </source>
</evidence>
<evidence type="ECO:0000256" key="1">
    <source>
        <dbReference type="ARBA" id="ARBA00004613"/>
    </source>
</evidence>
<dbReference type="CDD" id="cd05380">
    <property type="entry name" value="CAP_euk"/>
    <property type="match status" value="1"/>
</dbReference>
<accession>B4H3J0</accession>
<evidence type="ECO:0000313" key="6">
    <source>
        <dbReference type="Proteomes" id="UP000008744"/>
    </source>
</evidence>
<dbReference type="Pfam" id="PF00188">
    <property type="entry name" value="CAP"/>
    <property type="match status" value="1"/>
</dbReference>
<dbReference type="Gene3D" id="3.40.33.10">
    <property type="entry name" value="CAP"/>
    <property type="match status" value="1"/>
</dbReference>
<gene>
    <name evidence="5" type="primary">Dper\GL12617</name>
    <name evidence="5" type="ORF">Dper_GL12617</name>
</gene>
<reference evidence="5 6" key="1">
    <citation type="journal article" date="2007" name="Nature">
        <title>Evolution of genes and genomes on the Drosophila phylogeny.</title>
        <authorList>
            <consortium name="Drosophila 12 Genomes Consortium"/>
            <person name="Clark A.G."/>
            <person name="Eisen M.B."/>
            <person name="Smith D.R."/>
            <person name="Bergman C.M."/>
            <person name="Oliver B."/>
            <person name="Markow T.A."/>
            <person name="Kaufman T.C."/>
            <person name="Kellis M."/>
            <person name="Gelbart W."/>
            <person name="Iyer V.N."/>
            <person name="Pollard D.A."/>
            <person name="Sackton T.B."/>
            <person name="Larracuente A.M."/>
            <person name="Singh N.D."/>
            <person name="Abad J.P."/>
            <person name="Abt D.N."/>
            <person name="Adryan B."/>
            <person name="Aguade M."/>
            <person name="Akashi H."/>
            <person name="Anderson W.W."/>
            <person name="Aquadro C.F."/>
            <person name="Ardell D.H."/>
            <person name="Arguello R."/>
            <person name="Artieri C.G."/>
            <person name="Barbash D.A."/>
            <person name="Barker D."/>
            <person name="Barsanti P."/>
            <person name="Batterham P."/>
            <person name="Batzoglou S."/>
            <person name="Begun D."/>
            <person name="Bhutkar A."/>
            <person name="Blanco E."/>
            <person name="Bosak S.A."/>
            <person name="Bradley R.K."/>
            <person name="Brand A.D."/>
            <person name="Brent M.R."/>
            <person name="Brooks A.N."/>
            <person name="Brown R.H."/>
            <person name="Butlin R.K."/>
            <person name="Caggese C."/>
            <person name="Calvi B.R."/>
            <person name="Bernardo de Carvalho A."/>
            <person name="Caspi A."/>
            <person name="Castrezana S."/>
            <person name="Celniker S.E."/>
            <person name="Chang J.L."/>
            <person name="Chapple C."/>
            <person name="Chatterji S."/>
            <person name="Chinwalla A."/>
            <person name="Civetta A."/>
            <person name="Clifton S.W."/>
            <person name="Comeron J.M."/>
            <person name="Costello J.C."/>
            <person name="Coyne J.A."/>
            <person name="Daub J."/>
            <person name="David R.G."/>
            <person name="Delcher A.L."/>
            <person name="Delehaunty K."/>
            <person name="Do C.B."/>
            <person name="Ebling H."/>
            <person name="Edwards K."/>
            <person name="Eickbush T."/>
            <person name="Evans J.D."/>
            <person name="Filipski A."/>
            <person name="Findeiss S."/>
            <person name="Freyhult E."/>
            <person name="Fulton L."/>
            <person name="Fulton R."/>
            <person name="Garcia A.C."/>
            <person name="Gardiner A."/>
            <person name="Garfield D.A."/>
            <person name="Garvin B.E."/>
            <person name="Gibson G."/>
            <person name="Gilbert D."/>
            <person name="Gnerre S."/>
            <person name="Godfrey J."/>
            <person name="Good R."/>
            <person name="Gotea V."/>
            <person name="Gravely B."/>
            <person name="Greenberg A.J."/>
            <person name="Griffiths-Jones S."/>
            <person name="Gross S."/>
            <person name="Guigo R."/>
            <person name="Gustafson E.A."/>
            <person name="Haerty W."/>
            <person name="Hahn M.W."/>
            <person name="Halligan D.L."/>
            <person name="Halpern A.L."/>
            <person name="Halter G.M."/>
            <person name="Han M.V."/>
            <person name="Heger A."/>
            <person name="Hillier L."/>
            <person name="Hinrichs A.S."/>
            <person name="Holmes I."/>
            <person name="Hoskins R.A."/>
            <person name="Hubisz M.J."/>
            <person name="Hultmark D."/>
            <person name="Huntley M.A."/>
            <person name="Jaffe D.B."/>
            <person name="Jagadeeshan S."/>
            <person name="Jeck W.R."/>
            <person name="Johnson J."/>
            <person name="Jones C.D."/>
            <person name="Jordan W.C."/>
            <person name="Karpen G.H."/>
            <person name="Kataoka E."/>
            <person name="Keightley P.D."/>
            <person name="Kheradpour P."/>
            <person name="Kirkness E.F."/>
            <person name="Koerich L.B."/>
            <person name="Kristiansen K."/>
            <person name="Kudrna D."/>
            <person name="Kulathinal R.J."/>
            <person name="Kumar S."/>
            <person name="Kwok R."/>
            <person name="Lander E."/>
            <person name="Langley C.H."/>
            <person name="Lapoint R."/>
            <person name="Lazzaro B.P."/>
            <person name="Lee S.J."/>
            <person name="Levesque L."/>
            <person name="Li R."/>
            <person name="Lin C.F."/>
            <person name="Lin M.F."/>
            <person name="Lindblad-Toh K."/>
            <person name="Llopart A."/>
            <person name="Long M."/>
            <person name="Low L."/>
            <person name="Lozovsky E."/>
            <person name="Lu J."/>
            <person name="Luo M."/>
            <person name="Machado C.A."/>
            <person name="Makalowski W."/>
            <person name="Marzo M."/>
            <person name="Matsuda M."/>
            <person name="Matzkin L."/>
            <person name="McAllister B."/>
            <person name="McBride C.S."/>
            <person name="McKernan B."/>
            <person name="McKernan K."/>
            <person name="Mendez-Lago M."/>
            <person name="Minx P."/>
            <person name="Mollenhauer M.U."/>
            <person name="Montooth K."/>
            <person name="Mount S.M."/>
            <person name="Mu X."/>
            <person name="Myers E."/>
            <person name="Negre B."/>
            <person name="Newfeld S."/>
            <person name="Nielsen R."/>
            <person name="Noor M.A."/>
            <person name="O'Grady P."/>
            <person name="Pachter L."/>
            <person name="Papaceit M."/>
            <person name="Parisi M.J."/>
            <person name="Parisi M."/>
            <person name="Parts L."/>
            <person name="Pedersen J.S."/>
            <person name="Pesole G."/>
            <person name="Phillippy A.M."/>
            <person name="Ponting C.P."/>
            <person name="Pop M."/>
            <person name="Porcelli D."/>
            <person name="Powell J.R."/>
            <person name="Prohaska S."/>
            <person name="Pruitt K."/>
            <person name="Puig M."/>
            <person name="Quesneville H."/>
            <person name="Ram K.R."/>
            <person name="Rand D."/>
            <person name="Rasmussen M.D."/>
            <person name="Reed L.K."/>
            <person name="Reenan R."/>
            <person name="Reily A."/>
            <person name="Remington K.A."/>
            <person name="Rieger T.T."/>
            <person name="Ritchie M.G."/>
            <person name="Robin C."/>
            <person name="Rogers Y.H."/>
            <person name="Rohde C."/>
            <person name="Rozas J."/>
            <person name="Rubenfield M.J."/>
            <person name="Ruiz A."/>
            <person name="Russo S."/>
            <person name="Salzberg S.L."/>
            <person name="Sanchez-Gracia A."/>
            <person name="Saranga D.J."/>
            <person name="Sato H."/>
            <person name="Schaeffer S.W."/>
            <person name="Schatz M.C."/>
            <person name="Schlenke T."/>
            <person name="Schwartz R."/>
            <person name="Segarra C."/>
            <person name="Singh R.S."/>
            <person name="Sirot L."/>
            <person name="Sirota M."/>
            <person name="Sisneros N.B."/>
            <person name="Smith C.D."/>
            <person name="Smith T.F."/>
            <person name="Spieth J."/>
            <person name="Stage D.E."/>
            <person name="Stark A."/>
            <person name="Stephan W."/>
            <person name="Strausberg R.L."/>
            <person name="Strempel S."/>
            <person name="Sturgill D."/>
            <person name="Sutton G."/>
            <person name="Sutton G.G."/>
            <person name="Tao W."/>
            <person name="Teichmann S."/>
            <person name="Tobari Y.N."/>
            <person name="Tomimura Y."/>
            <person name="Tsolas J.M."/>
            <person name="Valente V.L."/>
            <person name="Venter E."/>
            <person name="Venter J.C."/>
            <person name="Vicario S."/>
            <person name="Vieira F.G."/>
            <person name="Vilella A.J."/>
            <person name="Villasante A."/>
            <person name="Walenz B."/>
            <person name="Wang J."/>
            <person name="Wasserman M."/>
            <person name="Watts T."/>
            <person name="Wilson D."/>
            <person name="Wilson R.K."/>
            <person name="Wing R.A."/>
            <person name="Wolfner M.F."/>
            <person name="Wong A."/>
            <person name="Wong G.K."/>
            <person name="Wu C.I."/>
            <person name="Wu G."/>
            <person name="Yamamoto D."/>
            <person name="Yang H.P."/>
            <person name="Yang S.P."/>
            <person name="Yorke J.A."/>
            <person name="Yoshida K."/>
            <person name="Zdobnov E."/>
            <person name="Zhang P."/>
            <person name="Zhang Y."/>
            <person name="Zimin A.V."/>
            <person name="Baldwin J."/>
            <person name="Abdouelleil A."/>
            <person name="Abdulkadir J."/>
            <person name="Abebe A."/>
            <person name="Abera B."/>
            <person name="Abreu J."/>
            <person name="Acer S.C."/>
            <person name="Aftuck L."/>
            <person name="Alexander A."/>
            <person name="An P."/>
            <person name="Anderson E."/>
            <person name="Anderson S."/>
            <person name="Arachi H."/>
            <person name="Azer M."/>
            <person name="Bachantsang P."/>
            <person name="Barry A."/>
            <person name="Bayul T."/>
            <person name="Berlin A."/>
            <person name="Bessette D."/>
            <person name="Bloom T."/>
            <person name="Blye J."/>
            <person name="Boguslavskiy L."/>
            <person name="Bonnet C."/>
            <person name="Boukhgalter B."/>
            <person name="Bourzgui I."/>
            <person name="Brown A."/>
            <person name="Cahill P."/>
            <person name="Channer S."/>
            <person name="Cheshatsang Y."/>
            <person name="Chuda L."/>
            <person name="Citroen M."/>
            <person name="Collymore A."/>
            <person name="Cooke P."/>
            <person name="Costello M."/>
            <person name="D'Aco K."/>
            <person name="Daza R."/>
            <person name="De Haan G."/>
            <person name="DeGray S."/>
            <person name="DeMaso C."/>
            <person name="Dhargay N."/>
            <person name="Dooley K."/>
            <person name="Dooley E."/>
            <person name="Doricent M."/>
            <person name="Dorje P."/>
            <person name="Dorjee K."/>
            <person name="Dupes A."/>
            <person name="Elong R."/>
            <person name="Falk J."/>
            <person name="Farina A."/>
            <person name="Faro S."/>
            <person name="Ferguson D."/>
            <person name="Fisher S."/>
            <person name="Foley C.D."/>
            <person name="Franke A."/>
            <person name="Friedrich D."/>
            <person name="Gadbois L."/>
            <person name="Gearin G."/>
            <person name="Gearin C.R."/>
            <person name="Giannoukos G."/>
            <person name="Goode T."/>
            <person name="Graham J."/>
            <person name="Grandbois E."/>
            <person name="Grewal S."/>
            <person name="Gyaltsen K."/>
            <person name="Hafez N."/>
            <person name="Hagos B."/>
            <person name="Hall J."/>
            <person name="Henson C."/>
            <person name="Hollinger A."/>
            <person name="Honan T."/>
            <person name="Huard M.D."/>
            <person name="Hughes L."/>
            <person name="Hurhula B."/>
            <person name="Husby M.E."/>
            <person name="Kamat A."/>
            <person name="Kanga B."/>
            <person name="Kashin S."/>
            <person name="Khazanovich D."/>
            <person name="Kisner P."/>
            <person name="Lance K."/>
            <person name="Lara M."/>
            <person name="Lee W."/>
            <person name="Lennon N."/>
            <person name="Letendre F."/>
            <person name="LeVine R."/>
            <person name="Lipovsky A."/>
            <person name="Liu X."/>
            <person name="Liu J."/>
            <person name="Liu S."/>
            <person name="Lokyitsang T."/>
            <person name="Lokyitsang Y."/>
            <person name="Lubonja R."/>
            <person name="Lui A."/>
            <person name="MacDonald P."/>
            <person name="Magnisalis V."/>
            <person name="Maru K."/>
            <person name="Matthews C."/>
            <person name="McCusker W."/>
            <person name="McDonough S."/>
            <person name="Mehta T."/>
            <person name="Meldrim J."/>
            <person name="Meneus L."/>
            <person name="Mihai O."/>
            <person name="Mihalev A."/>
            <person name="Mihova T."/>
            <person name="Mittelman R."/>
            <person name="Mlenga V."/>
            <person name="Montmayeur A."/>
            <person name="Mulrain L."/>
            <person name="Navidi A."/>
            <person name="Naylor J."/>
            <person name="Negash T."/>
            <person name="Nguyen T."/>
            <person name="Nguyen N."/>
            <person name="Nicol R."/>
            <person name="Norbu C."/>
            <person name="Norbu N."/>
            <person name="Novod N."/>
            <person name="O'Neill B."/>
            <person name="Osman S."/>
            <person name="Markiewicz E."/>
            <person name="Oyono O.L."/>
            <person name="Patti C."/>
            <person name="Phunkhang P."/>
            <person name="Pierre F."/>
            <person name="Priest M."/>
            <person name="Raghuraman S."/>
            <person name="Rege F."/>
            <person name="Reyes R."/>
            <person name="Rise C."/>
            <person name="Rogov P."/>
            <person name="Ross K."/>
            <person name="Ryan E."/>
            <person name="Settipalli S."/>
            <person name="Shea T."/>
            <person name="Sherpa N."/>
            <person name="Shi L."/>
            <person name="Shih D."/>
            <person name="Sparrow T."/>
            <person name="Spaulding J."/>
            <person name="Stalker J."/>
            <person name="Stange-Thomann N."/>
            <person name="Stavropoulos S."/>
            <person name="Stone C."/>
            <person name="Strader C."/>
            <person name="Tesfaye S."/>
            <person name="Thomson T."/>
            <person name="Thoulutsang Y."/>
            <person name="Thoulutsang D."/>
            <person name="Topham K."/>
            <person name="Topping I."/>
            <person name="Tsamla T."/>
            <person name="Vassiliev H."/>
            <person name="Vo A."/>
            <person name="Wangchuk T."/>
            <person name="Wangdi T."/>
            <person name="Weiand M."/>
            <person name="Wilkinson J."/>
            <person name="Wilson A."/>
            <person name="Yadav S."/>
            <person name="Young G."/>
            <person name="Yu Q."/>
            <person name="Zembek L."/>
            <person name="Zhong D."/>
            <person name="Zimmer A."/>
            <person name="Zwirko Z."/>
            <person name="Jaffe D.B."/>
            <person name="Alvarez P."/>
            <person name="Brockman W."/>
            <person name="Butler J."/>
            <person name="Chin C."/>
            <person name="Gnerre S."/>
            <person name="Grabherr M."/>
            <person name="Kleber M."/>
            <person name="Mauceli E."/>
            <person name="MacCallum I."/>
        </authorList>
    </citation>
    <scope>NUCLEOTIDE SEQUENCE [LARGE SCALE GENOMIC DNA]</scope>
    <source>
        <strain evidence="6">MSH-3 / Tucson 14011-0111.49</strain>
    </source>
</reference>
<dbReference type="Proteomes" id="UP000008744">
    <property type="component" value="Unassembled WGS sequence"/>
</dbReference>
<dbReference type="SMART" id="SM00198">
    <property type="entry name" value="SCP"/>
    <property type="match status" value="1"/>
</dbReference>